<comment type="similarity">
    <text evidence="1">Belongs to the 'phage' integrase family.</text>
</comment>
<reference evidence="7 8" key="1">
    <citation type="submission" date="2016-10" db="EMBL/GenBank/DDBJ databases">
        <authorList>
            <person name="de Groot N.N."/>
        </authorList>
    </citation>
    <scope>NUCLEOTIDE SEQUENCE [LARGE SCALE GENOMIC DNA]</scope>
    <source>
        <strain evidence="7 8">M79</strain>
    </source>
</reference>
<evidence type="ECO:0000313" key="7">
    <source>
        <dbReference type="EMBL" id="SFL39915.1"/>
    </source>
</evidence>
<accession>A0A1I4HCM4</accession>
<evidence type="ECO:0000259" key="5">
    <source>
        <dbReference type="PROSITE" id="PS51898"/>
    </source>
</evidence>
<proteinExistence type="inferred from homology"/>
<evidence type="ECO:0000256" key="3">
    <source>
        <dbReference type="ARBA" id="ARBA00023172"/>
    </source>
</evidence>
<dbReference type="CDD" id="cd01189">
    <property type="entry name" value="INT_ICEBs1_C_like"/>
    <property type="match status" value="1"/>
</dbReference>
<dbReference type="InterPro" id="IPR050090">
    <property type="entry name" value="Tyrosine_recombinase_XerCD"/>
</dbReference>
<dbReference type="PROSITE" id="PS51900">
    <property type="entry name" value="CB"/>
    <property type="match status" value="1"/>
</dbReference>
<dbReference type="InterPro" id="IPR010998">
    <property type="entry name" value="Integrase_recombinase_N"/>
</dbReference>
<sequence length="376" mass="43550">MWIEALPNGKFKFCEQYVDNLTGKKKKVSITFPKNTRETRSKAQKILLSKISEKQTDETKEIIPITFEKLTEKWLKVYRHQIRSSTLVSVESHLNLLKEIIGADAIVHRITPVFLNKKIEELMFKNDGISQSYATTLKSRLNKIFDFAITHGHAKNNPVANMKIPRKKKETAKVTEFFFEDDELERFLSYLKVHNYRYYLLCQWLYLNGLRGGEGLAMKKADVIITKDAQYCKVNGTLQYHGKNIAEQDKSNETKTKAGFREVDLNSKAIEIYHEALKLSQNSDFLFSTSKGTPIQVSALNTYFRKHKERMGFSKDKKISTHIFRHTHVSKLAEIGVPIYEIQKRVGHENSGITQDIYLHITGKMKKKTKNLLELL</sequence>
<dbReference type="InterPro" id="IPR002104">
    <property type="entry name" value="Integrase_catalytic"/>
</dbReference>
<dbReference type="PROSITE" id="PS51898">
    <property type="entry name" value="TYR_RECOMBINASE"/>
    <property type="match status" value="1"/>
</dbReference>
<evidence type="ECO:0000256" key="4">
    <source>
        <dbReference type="PROSITE-ProRule" id="PRU01248"/>
    </source>
</evidence>
<dbReference type="AlphaFoldDB" id="A0A1I4HCM4"/>
<dbReference type="GO" id="GO:0003677">
    <property type="term" value="F:DNA binding"/>
    <property type="evidence" value="ECO:0007669"/>
    <property type="project" value="UniProtKB-UniRule"/>
</dbReference>
<dbReference type="SUPFAM" id="SSF56349">
    <property type="entry name" value="DNA breaking-rejoining enzymes"/>
    <property type="match status" value="1"/>
</dbReference>
<name>A0A1I4HCM4_9LACT</name>
<dbReference type="Gene3D" id="1.10.150.130">
    <property type="match status" value="1"/>
</dbReference>
<evidence type="ECO:0000256" key="1">
    <source>
        <dbReference type="ARBA" id="ARBA00008857"/>
    </source>
</evidence>
<dbReference type="GO" id="GO:0006310">
    <property type="term" value="P:DNA recombination"/>
    <property type="evidence" value="ECO:0007669"/>
    <property type="project" value="UniProtKB-KW"/>
</dbReference>
<dbReference type="PANTHER" id="PTHR30349">
    <property type="entry name" value="PHAGE INTEGRASE-RELATED"/>
    <property type="match status" value="1"/>
</dbReference>
<evidence type="ECO:0000256" key="2">
    <source>
        <dbReference type="ARBA" id="ARBA00023125"/>
    </source>
</evidence>
<dbReference type="OrthoDB" id="9803188at2"/>
<dbReference type="GO" id="GO:0015074">
    <property type="term" value="P:DNA integration"/>
    <property type="evidence" value="ECO:0007669"/>
    <property type="project" value="InterPro"/>
</dbReference>
<keyword evidence="2 4" id="KW-0238">DNA-binding</keyword>
<dbReference type="RefSeq" id="WP_074751303.1">
    <property type="nucleotide sequence ID" value="NZ_FOTJ01000008.1"/>
</dbReference>
<organism evidence="7 8">
    <name type="scientific">Lactococcus garvieae</name>
    <dbReference type="NCBI Taxonomy" id="1363"/>
    <lineage>
        <taxon>Bacteria</taxon>
        <taxon>Bacillati</taxon>
        <taxon>Bacillota</taxon>
        <taxon>Bacilli</taxon>
        <taxon>Lactobacillales</taxon>
        <taxon>Streptococcaceae</taxon>
        <taxon>Lactococcus</taxon>
    </lineage>
</organism>
<dbReference type="EMBL" id="FOTJ01000008">
    <property type="protein sequence ID" value="SFL39915.1"/>
    <property type="molecule type" value="Genomic_DNA"/>
</dbReference>
<dbReference type="InterPro" id="IPR044068">
    <property type="entry name" value="CB"/>
</dbReference>
<evidence type="ECO:0000259" key="6">
    <source>
        <dbReference type="PROSITE" id="PS51900"/>
    </source>
</evidence>
<dbReference type="InterPro" id="IPR011010">
    <property type="entry name" value="DNA_brk_join_enz"/>
</dbReference>
<dbReference type="InterPro" id="IPR013762">
    <property type="entry name" value="Integrase-like_cat_sf"/>
</dbReference>
<dbReference type="Gene3D" id="1.10.443.10">
    <property type="entry name" value="Intergrase catalytic core"/>
    <property type="match status" value="1"/>
</dbReference>
<gene>
    <name evidence="7" type="ORF">SAMN05216438_10834</name>
</gene>
<dbReference type="Pfam" id="PF00589">
    <property type="entry name" value="Phage_integrase"/>
    <property type="match status" value="1"/>
</dbReference>
<evidence type="ECO:0000313" key="8">
    <source>
        <dbReference type="Proteomes" id="UP000181969"/>
    </source>
</evidence>
<keyword evidence="3" id="KW-0233">DNA recombination</keyword>
<protein>
    <submittedName>
        <fullName evidence="7">Site-specific recombinase XerD</fullName>
    </submittedName>
</protein>
<feature type="domain" description="Tyr recombinase" evidence="5">
    <location>
        <begin position="173"/>
        <end position="371"/>
    </location>
</feature>
<dbReference type="Proteomes" id="UP000181969">
    <property type="component" value="Unassembled WGS sequence"/>
</dbReference>
<feature type="domain" description="Core-binding (CB)" evidence="6">
    <location>
        <begin position="65"/>
        <end position="149"/>
    </location>
</feature>
<dbReference type="PANTHER" id="PTHR30349:SF64">
    <property type="entry name" value="PROPHAGE INTEGRASE INTD-RELATED"/>
    <property type="match status" value="1"/>
</dbReference>